<dbReference type="RefSeq" id="WP_072985894.1">
    <property type="nucleotide sequence ID" value="NZ_FQZB01000006.1"/>
</dbReference>
<dbReference type="AlphaFoldDB" id="A0A1M6GM38"/>
<name>A0A1M6GM38_9CLOT</name>
<dbReference type="InterPro" id="IPR038735">
    <property type="entry name" value="MSMEG_1276-like_NTP-PPase_dom"/>
</dbReference>
<organism evidence="1 2">
    <name type="scientific">Clostridium cavendishii DSM 21758</name>
    <dbReference type="NCBI Taxonomy" id="1121302"/>
    <lineage>
        <taxon>Bacteria</taxon>
        <taxon>Bacillati</taxon>
        <taxon>Bacillota</taxon>
        <taxon>Clostridia</taxon>
        <taxon>Eubacteriales</taxon>
        <taxon>Clostridiaceae</taxon>
        <taxon>Clostridium</taxon>
    </lineage>
</organism>
<proteinExistence type="predicted"/>
<dbReference type="EMBL" id="FQZB01000006">
    <property type="protein sequence ID" value="SHJ10955.1"/>
    <property type="molecule type" value="Genomic_DNA"/>
</dbReference>
<sequence length="102" mass="11833">MKVYNKLVRDRIPEIIKNSGSECEYSMLTGEEKTEMLEKKLMEEAGEFLEVKNLEELADVVEVLFGLAEDLGYSEEELVRAREKKRGERGKFKEGIVLEKIF</sequence>
<dbReference type="OrthoDB" id="9813491at2"/>
<accession>A0A1M6GM38</accession>
<dbReference type="SUPFAM" id="SSF101386">
    <property type="entry name" value="all-alpha NTP pyrophosphatases"/>
    <property type="match status" value="1"/>
</dbReference>
<gene>
    <name evidence="1" type="ORF">SAMN02745163_01324</name>
</gene>
<dbReference type="STRING" id="1121302.SAMN02745163_01324"/>
<protein>
    <submittedName>
        <fullName evidence="1">Predicted house-cleaning noncanonical NTP pyrophosphatase, all-alpha NTP-PPase (MazG) superfamily</fullName>
    </submittedName>
</protein>
<evidence type="ECO:0000313" key="1">
    <source>
        <dbReference type="EMBL" id="SHJ10955.1"/>
    </source>
</evidence>
<dbReference type="Proteomes" id="UP000184310">
    <property type="component" value="Unassembled WGS sequence"/>
</dbReference>
<dbReference type="CDD" id="cd11532">
    <property type="entry name" value="NTP-PPase_COG4997"/>
    <property type="match status" value="1"/>
</dbReference>
<reference evidence="1 2" key="1">
    <citation type="submission" date="2016-11" db="EMBL/GenBank/DDBJ databases">
        <authorList>
            <person name="Jaros S."/>
            <person name="Januszkiewicz K."/>
            <person name="Wedrychowicz H."/>
        </authorList>
    </citation>
    <scope>NUCLEOTIDE SEQUENCE [LARGE SCALE GENOMIC DNA]</scope>
    <source>
        <strain evidence="1 2">DSM 21758</strain>
    </source>
</reference>
<keyword evidence="2" id="KW-1185">Reference proteome</keyword>
<evidence type="ECO:0000313" key="2">
    <source>
        <dbReference type="Proteomes" id="UP000184310"/>
    </source>
</evidence>